<dbReference type="GO" id="GO:0007076">
    <property type="term" value="P:mitotic chromosome condensation"/>
    <property type="evidence" value="ECO:0007669"/>
    <property type="project" value="InterPro"/>
</dbReference>
<dbReference type="SUPFAM" id="SSF48371">
    <property type="entry name" value="ARM repeat"/>
    <property type="match status" value="1"/>
</dbReference>
<evidence type="ECO:0000256" key="8">
    <source>
        <dbReference type="PROSITE-ProRule" id="PRU00259"/>
    </source>
</evidence>
<organism evidence="10">
    <name type="scientific">Photinus pyralis</name>
    <name type="common">Common eastern firefly</name>
    <name type="synonym">Lampyris pyralis</name>
    <dbReference type="NCBI Taxonomy" id="7054"/>
    <lineage>
        <taxon>Eukaryota</taxon>
        <taxon>Metazoa</taxon>
        <taxon>Ecdysozoa</taxon>
        <taxon>Arthropoda</taxon>
        <taxon>Hexapoda</taxon>
        <taxon>Insecta</taxon>
        <taxon>Pterygota</taxon>
        <taxon>Neoptera</taxon>
        <taxon>Endopterygota</taxon>
        <taxon>Coleoptera</taxon>
        <taxon>Polyphaga</taxon>
        <taxon>Elateriformia</taxon>
        <taxon>Elateroidea</taxon>
        <taxon>Lampyridae</taxon>
        <taxon>Lampyrinae</taxon>
        <taxon>Photinus</taxon>
    </lineage>
</organism>
<keyword evidence="6" id="KW-0226">DNA condensation</keyword>
<reference evidence="11 12" key="2">
    <citation type="journal article" date="2018" name="Elife">
        <title>Firefly genomes illuminate parallel origins of bioluminescence in beetles.</title>
        <authorList>
            <person name="Fallon T.R."/>
            <person name="Lower S.E."/>
            <person name="Chang C.H."/>
            <person name="Bessho-Uehara M."/>
            <person name="Martin G.J."/>
            <person name="Bewick A.J."/>
            <person name="Behringer M."/>
            <person name="Debat H.J."/>
            <person name="Wong I."/>
            <person name="Day J.C."/>
            <person name="Suvorov A."/>
            <person name="Silva C.J."/>
            <person name="Stanger-Hall K.F."/>
            <person name="Hall D.W."/>
            <person name="Schmitz R.J."/>
            <person name="Nelson D.R."/>
            <person name="Lewis S.M."/>
            <person name="Shigenobu S."/>
            <person name="Bybee S.M."/>
            <person name="Larracuente A.M."/>
            <person name="Oba Y."/>
            <person name="Weng J.K."/>
        </authorList>
    </citation>
    <scope>NUCLEOTIDE SEQUENCE [LARGE SCALE GENOMIC DNA]</scope>
    <source>
        <strain evidence="11">1611_PpyrPB1</strain>
        <tissue evidence="11">Whole body</tissue>
    </source>
</reference>
<dbReference type="InterPro" id="IPR016024">
    <property type="entry name" value="ARM-type_fold"/>
</dbReference>
<proteinExistence type="inferred from homology"/>
<protein>
    <recommendedName>
        <fullName evidence="9">Nuclear condensin complex subunit 3 C-terminal domain-containing protein</fullName>
    </recommendedName>
</protein>
<dbReference type="EMBL" id="GEZM01073632">
    <property type="protein sequence ID" value="JAV64962.1"/>
    <property type="molecule type" value="Transcribed_RNA"/>
</dbReference>
<dbReference type="GO" id="GO:0051301">
    <property type="term" value="P:cell division"/>
    <property type="evidence" value="ECO:0007669"/>
    <property type="project" value="UniProtKB-KW"/>
</dbReference>
<dbReference type="Proteomes" id="UP000327044">
    <property type="component" value="Unassembled WGS sequence"/>
</dbReference>
<keyword evidence="4" id="KW-0132">Cell division</keyword>
<dbReference type="PANTHER" id="PTHR14418">
    <property type="entry name" value="CONDENSIN COMPLEX SUBUNIT 3-RELATED"/>
    <property type="match status" value="1"/>
</dbReference>
<dbReference type="InterPro" id="IPR025977">
    <property type="entry name" value="Cnd3_C"/>
</dbReference>
<evidence type="ECO:0000259" key="9">
    <source>
        <dbReference type="Pfam" id="PF12719"/>
    </source>
</evidence>
<evidence type="ECO:0000256" key="7">
    <source>
        <dbReference type="ARBA" id="ARBA00023306"/>
    </source>
</evidence>
<dbReference type="EMBL" id="GEZM01073631">
    <property type="protein sequence ID" value="JAV64966.1"/>
    <property type="molecule type" value="Transcribed_RNA"/>
</dbReference>
<evidence type="ECO:0000313" key="10">
    <source>
        <dbReference type="EMBL" id="JAV64962.1"/>
    </source>
</evidence>
<reference evidence="10" key="1">
    <citation type="journal article" date="2016" name="Sci. Rep.">
        <title>Molecular characterization of firefly nuptial gifts: a multi-omics approach sheds light on postcopulatory sexual selection.</title>
        <authorList>
            <person name="Al-Wathiqui N."/>
            <person name="Fallon T.R."/>
            <person name="South A."/>
            <person name="Weng J.K."/>
            <person name="Lewis S.M."/>
        </authorList>
    </citation>
    <scope>NUCLEOTIDE SEQUENCE</scope>
</reference>
<feature type="domain" description="Nuclear condensin complex subunit 3 C-terminal" evidence="9">
    <location>
        <begin position="527"/>
        <end position="800"/>
    </location>
</feature>
<keyword evidence="12" id="KW-1185">Reference proteome</keyword>
<evidence type="ECO:0000256" key="1">
    <source>
        <dbReference type="ARBA" id="ARBA00004286"/>
    </source>
</evidence>
<feature type="repeat" description="ARM" evidence="8">
    <location>
        <begin position="645"/>
        <end position="672"/>
    </location>
</feature>
<dbReference type="GO" id="GO:0000796">
    <property type="term" value="C:condensin complex"/>
    <property type="evidence" value="ECO:0007669"/>
    <property type="project" value="InterPro"/>
</dbReference>
<dbReference type="Gene3D" id="1.25.10.10">
    <property type="entry name" value="Leucine-rich Repeat Variant"/>
    <property type="match status" value="1"/>
</dbReference>
<dbReference type="InterPro" id="IPR027165">
    <property type="entry name" value="CND3"/>
</dbReference>
<keyword evidence="7" id="KW-0131">Cell cycle</keyword>
<dbReference type="InterPro" id="IPR000225">
    <property type="entry name" value="Armadillo"/>
</dbReference>
<comment type="subcellular location">
    <subcellularLocation>
        <location evidence="1">Chromosome</location>
    </subcellularLocation>
</comment>
<keyword evidence="5" id="KW-0498">Mitosis</keyword>
<comment type="similarity">
    <text evidence="2">Belongs to the CND3 (condensin subunit 3) family.</text>
</comment>
<keyword evidence="3" id="KW-0158">Chromosome</keyword>
<dbReference type="Pfam" id="PF12719">
    <property type="entry name" value="Cnd3"/>
    <property type="match status" value="1"/>
</dbReference>
<reference evidence="11" key="3">
    <citation type="submission" date="2019-08" db="EMBL/GenBank/DDBJ databases">
        <authorList>
            <consortium name="Photinus pyralis genome working group"/>
            <person name="Fallon T.R."/>
            <person name="Sander Lower S.E."/>
            <person name="Weng J.-K."/>
        </authorList>
    </citation>
    <scope>NUCLEOTIDE SEQUENCE</scope>
    <source>
        <strain evidence="11">1611_PpyrPB1</strain>
        <tissue evidence="11">Whole body</tissue>
    </source>
</reference>
<dbReference type="InterPro" id="IPR011989">
    <property type="entry name" value="ARM-like"/>
</dbReference>
<evidence type="ECO:0000256" key="5">
    <source>
        <dbReference type="ARBA" id="ARBA00022776"/>
    </source>
</evidence>
<dbReference type="InParanoid" id="A0A1Y1KUA6"/>
<evidence type="ECO:0000256" key="2">
    <source>
        <dbReference type="ARBA" id="ARBA00006533"/>
    </source>
</evidence>
<sequence>MNENLFKEIVLILEKAQNSTSTHQKCRTLLLNVLKVSDLDEFYLCFERLLGVVLNANPKDKNIFAERAIEFITSFCASTQETSEGSFFESVLNFLLSLHDLHSDVVRFRVCQLVGKLLDGLKGNELTEVLCREIEEAMLERVQFDSKSQIRCEAVLGVYRLQNVEDVHCEVIPVLTLHMCNDPSFKVRKVCIEKVHVRREVVAALVSRTRDVHGDVRLAAFKRLSKLVKILKISDRHTVLINGFLDHSKDVVNYVSNQFVVEWLNEYDNDYLNLLRALWMDFIEKHIVESTRVIELVLKALFRVRPYEELLEVLHIGDNRLLSVNTLNWVLVVYWRILIEHFRNVECCENLLDSILPEPVHFASFIREYIGSVMSGFPESQFVLNEFFIIARGYDISDTVSRHALTKLVLDTARSFDLFPDVVVTMVGNLRTTIPNLDERIERVSETISDILYPAVEDARTPQYEFEMATMKIRIHTMEEQLRLAVQEEDYDTAAKLKQEIDASKAKFEESIPPPVTKTTDIPSIIKCLNIARALLLSRDVTCLNPTLRTLNEDITSDFLAHDDLTVRQRSLECYALCCLMDRKWAEKGILIFTSCILANSLSPTNDVHSLIIAIKSVSDLFVLHGESIVEQNEDEDLPKISTTAIIQSLVDLMNDENVELQECATAALCNLIRRGRIHSPPLISRMILKWCNPACNDSEQSRHIIGIMLEELPTLTGASDLLENCVLPTVKTLYKAPKSSPLADVNLYSIVKFMLSLCSICEENQNLHCNLAVKICTEIADKPDQGINVVLSKVLLLLEMRADRDLVDGLANICEDILEDTNNRAVQKNVEKFKVLLLSAGSESEEMPAIQEVEE</sequence>
<evidence type="ECO:0000313" key="11">
    <source>
        <dbReference type="EMBL" id="KAB0792318.1"/>
    </source>
</evidence>
<gene>
    <name evidence="11" type="ORF">PPYR_14277</name>
</gene>
<accession>A0A1Y1KUA6</accession>
<dbReference type="GO" id="GO:0000793">
    <property type="term" value="C:condensed chromosome"/>
    <property type="evidence" value="ECO:0007669"/>
    <property type="project" value="TreeGrafter"/>
</dbReference>
<dbReference type="PANTHER" id="PTHR14418:SF5">
    <property type="entry name" value="CONDENSIN COMPLEX SUBUNIT 3"/>
    <property type="match status" value="1"/>
</dbReference>
<evidence type="ECO:0000313" key="12">
    <source>
        <dbReference type="Proteomes" id="UP000327044"/>
    </source>
</evidence>
<name>A0A1Y1KUA6_PHOPY</name>
<evidence type="ECO:0000256" key="6">
    <source>
        <dbReference type="ARBA" id="ARBA00023067"/>
    </source>
</evidence>
<dbReference type="GO" id="GO:0005737">
    <property type="term" value="C:cytoplasm"/>
    <property type="evidence" value="ECO:0007669"/>
    <property type="project" value="TreeGrafter"/>
</dbReference>
<evidence type="ECO:0000256" key="4">
    <source>
        <dbReference type="ARBA" id="ARBA00022618"/>
    </source>
</evidence>
<evidence type="ECO:0000256" key="3">
    <source>
        <dbReference type="ARBA" id="ARBA00022454"/>
    </source>
</evidence>
<dbReference type="AlphaFoldDB" id="A0A1Y1KUA6"/>
<dbReference type="PROSITE" id="PS50176">
    <property type="entry name" value="ARM_REPEAT"/>
    <property type="match status" value="1"/>
</dbReference>
<dbReference type="EMBL" id="VVIM01000010">
    <property type="protein sequence ID" value="KAB0792318.1"/>
    <property type="molecule type" value="Genomic_DNA"/>
</dbReference>